<dbReference type="EMBL" id="SMKL01000054">
    <property type="protein sequence ID" value="TDC48539.1"/>
    <property type="molecule type" value="Genomic_DNA"/>
</dbReference>
<dbReference type="RefSeq" id="WP_131985969.1">
    <property type="nucleotide sequence ID" value="NZ_SMKL01000054.1"/>
</dbReference>
<dbReference type="InterPro" id="IPR027417">
    <property type="entry name" value="P-loop_NTPase"/>
</dbReference>
<accession>A0A4R4RI54</accession>
<keyword evidence="3" id="KW-1185">Reference proteome</keyword>
<feature type="compositionally biased region" description="Basic and acidic residues" evidence="1">
    <location>
        <begin position="224"/>
        <end position="247"/>
    </location>
</feature>
<dbReference type="SUPFAM" id="SSF52540">
    <property type="entry name" value="P-loop containing nucleoside triphosphate hydrolases"/>
    <property type="match status" value="1"/>
</dbReference>
<evidence type="ECO:0000256" key="1">
    <source>
        <dbReference type="SAM" id="MobiDB-lite"/>
    </source>
</evidence>
<feature type="region of interest" description="Disordered" evidence="1">
    <location>
        <begin position="188"/>
        <end position="247"/>
    </location>
</feature>
<evidence type="ECO:0000313" key="2">
    <source>
        <dbReference type="EMBL" id="TDC48539.1"/>
    </source>
</evidence>
<name>A0A4R4RI54_9ACTN</name>
<organism evidence="2 3">
    <name type="scientific">Jiangella ureilytica</name>
    <dbReference type="NCBI Taxonomy" id="2530374"/>
    <lineage>
        <taxon>Bacteria</taxon>
        <taxon>Bacillati</taxon>
        <taxon>Actinomycetota</taxon>
        <taxon>Actinomycetes</taxon>
        <taxon>Jiangellales</taxon>
        <taxon>Jiangellaceae</taxon>
        <taxon>Jiangella</taxon>
    </lineage>
</organism>
<protein>
    <submittedName>
        <fullName evidence="2">Uridine kinase</fullName>
    </submittedName>
</protein>
<dbReference type="NCBIfam" id="NF005115">
    <property type="entry name" value="PRK06547.1"/>
    <property type="match status" value="1"/>
</dbReference>
<keyword evidence="2" id="KW-0418">Kinase</keyword>
<reference evidence="2 3" key="1">
    <citation type="submission" date="2019-02" db="EMBL/GenBank/DDBJ databases">
        <title>Draft genome sequences of novel Actinobacteria.</title>
        <authorList>
            <person name="Sahin N."/>
            <person name="Ay H."/>
            <person name="Saygin H."/>
        </authorList>
    </citation>
    <scope>NUCLEOTIDE SEQUENCE [LARGE SCALE GENOMIC DNA]</scope>
    <source>
        <strain evidence="2 3">KC603</strain>
    </source>
</reference>
<evidence type="ECO:0000313" key="3">
    <source>
        <dbReference type="Proteomes" id="UP000295621"/>
    </source>
</evidence>
<gene>
    <name evidence="2" type="ORF">E1212_20755</name>
</gene>
<dbReference type="GO" id="GO:0016301">
    <property type="term" value="F:kinase activity"/>
    <property type="evidence" value="ECO:0007669"/>
    <property type="project" value="UniProtKB-KW"/>
</dbReference>
<comment type="caution">
    <text evidence="2">The sequence shown here is derived from an EMBL/GenBank/DDBJ whole genome shotgun (WGS) entry which is preliminary data.</text>
</comment>
<sequence length="247" mass="26815">MPVVSLDALARRVRATLPRAGSTTVVAVDGPAGSGKTTLAERLAARLDDAPVVHMDDLYPGWDGLAHAATAVAEQVLVPLAAGRPARYRRWDWHAGRYAEWVEVPSAPILVVEGCGSGSTPGAAYLALLLWVEAPHDVRMARGIERDGDDFRPYWERWARQEDALFAAEHTRERADLRIDTASAVPHDPLRDVVGEAGDEPVSDLRPGGPGRPAMRGGRRTPRDRRFEAPSQGDHPRGHARPDDISG</sequence>
<dbReference type="Gene3D" id="3.40.50.300">
    <property type="entry name" value="P-loop containing nucleotide triphosphate hydrolases"/>
    <property type="match status" value="1"/>
</dbReference>
<keyword evidence="2" id="KW-0808">Transferase</keyword>
<proteinExistence type="predicted"/>
<dbReference type="AlphaFoldDB" id="A0A4R4RI54"/>
<dbReference type="Proteomes" id="UP000295621">
    <property type="component" value="Unassembled WGS sequence"/>
</dbReference>
<dbReference type="OrthoDB" id="3237545at2"/>